<gene>
    <name evidence="1" type="ORF">QQF64_025475</name>
</gene>
<comment type="caution">
    <text evidence="1">The sequence shown here is derived from an EMBL/GenBank/DDBJ whole genome shotgun (WGS) entry which is preliminary data.</text>
</comment>
<accession>A0ABR3NQ11</accession>
<sequence>MQKNAGSASISVASFDALVLSGEQTLDTRAPAAPPRSRLKLKRGASTALRSFTADTRTGPCGRLYKTDSLLKPIHINCTRVYRTDILYCPERDARCWINKRRTDGTRSVRLLPLRR</sequence>
<dbReference type="EMBL" id="JAYMGO010000003">
    <property type="protein sequence ID" value="KAL1278802.1"/>
    <property type="molecule type" value="Genomic_DNA"/>
</dbReference>
<proteinExistence type="predicted"/>
<evidence type="ECO:0000313" key="1">
    <source>
        <dbReference type="EMBL" id="KAL1278802.1"/>
    </source>
</evidence>
<dbReference type="Proteomes" id="UP001558613">
    <property type="component" value="Unassembled WGS sequence"/>
</dbReference>
<protein>
    <submittedName>
        <fullName evidence="1">Uncharacterized protein</fullName>
    </submittedName>
</protein>
<keyword evidence="2" id="KW-1185">Reference proteome</keyword>
<organism evidence="1 2">
    <name type="scientific">Cirrhinus molitorella</name>
    <name type="common">mud carp</name>
    <dbReference type="NCBI Taxonomy" id="172907"/>
    <lineage>
        <taxon>Eukaryota</taxon>
        <taxon>Metazoa</taxon>
        <taxon>Chordata</taxon>
        <taxon>Craniata</taxon>
        <taxon>Vertebrata</taxon>
        <taxon>Euteleostomi</taxon>
        <taxon>Actinopterygii</taxon>
        <taxon>Neopterygii</taxon>
        <taxon>Teleostei</taxon>
        <taxon>Ostariophysi</taxon>
        <taxon>Cypriniformes</taxon>
        <taxon>Cyprinidae</taxon>
        <taxon>Labeoninae</taxon>
        <taxon>Labeonini</taxon>
        <taxon>Cirrhinus</taxon>
    </lineage>
</organism>
<name>A0ABR3NQ11_9TELE</name>
<evidence type="ECO:0000313" key="2">
    <source>
        <dbReference type="Proteomes" id="UP001558613"/>
    </source>
</evidence>
<reference evidence="1 2" key="1">
    <citation type="submission" date="2023-09" db="EMBL/GenBank/DDBJ databases">
        <authorList>
            <person name="Wang M."/>
        </authorList>
    </citation>
    <scope>NUCLEOTIDE SEQUENCE [LARGE SCALE GENOMIC DNA]</scope>
    <source>
        <strain evidence="1">GT-2023</strain>
        <tissue evidence="1">Liver</tissue>
    </source>
</reference>